<feature type="transmembrane region" description="Helical" evidence="1">
    <location>
        <begin position="260"/>
        <end position="284"/>
    </location>
</feature>
<keyword evidence="1" id="KW-0472">Membrane</keyword>
<comment type="caution">
    <text evidence="2">The sequence shown here is derived from an EMBL/GenBank/DDBJ whole genome shotgun (WGS) entry which is preliminary data.</text>
</comment>
<name>A0A7J6LPG3_PEROL</name>
<evidence type="ECO:0000313" key="5">
    <source>
        <dbReference type="Proteomes" id="UP000572268"/>
    </source>
</evidence>
<keyword evidence="1" id="KW-1133">Transmembrane helix</keyword>
<reference evidence="4 5" key="1">
    <citation type="submission" date="2020-04" db="EMBL/GenBank/DDBJ databases">
        <title>Perkinsus olseni comparative genomics.</title>
        <authorList>
            <person name="Bogema D.R."/>
        </authorList>
    </citation>
    <scope>NUCLEOTIDE SEQUENCE [LARGE SCALE GENOMIC DNA]</scope>
    <source>
        <strain evidence="2">ATCC PRA-179</strain>
        <strain evidence="3">ATCC PRA-31</strain>
    </source>
</reference>
<gene>
    <name evidence="3" type="ORF">FOL46_003347</name>
    <name evidence="2" type="ORF">FOZ61_003670</name>
</gene>
<feature type="transmembrane region" description="Helical" evidence="1">
    <location>
        <begin position="185"/>
        <end position="208"/>
    </location>
</feature>
<evidence type="ECO:0008006" key="6">
    <source>
        <dbReference type="Google" id="ProtNLM"/>
    </source>
</evidence>
<feature type="transmembrane region" description="Helical" evidence="1">
    <location>
        <begin position="131"/>
        <end position="154"/>
    </location>
</feature>
<evidence type="ECO:0000313" key="3">
    <source>
        <dbReference type="EMBL" id="KAF4665957.1"/>
    </source>
</evidence>
<feature type="transmembrane region" description="Helical" evidence="1">
    <location>
        <begin position="160"/>
        <end position="178"/>
    </location>
</feature>
<dbReference type="Proteomes" id="UP000572268">
    <property type="component" value="Unassembled WGS sequence"/>
</dbReference>
<dbReference type="EMBL" id="JABAHT010000215">
    <property type="protein sequence ID" value="KAF4660920.1"/>
    <property type="molecule type" value="Genomic_DNA"/>
</dbReference>
<evidence type="ECO:0000313" key="4">
    <source>
        <dbReference type="Proteomes" id="UP000570595"/>
    </source>
</evidence>
<protein>
    <recommendedName>
        <fullName evidence="6">Solute carrier 38 member</fullName>
    </recommendedName>
</protein>
<feature type="transmembrane region" description="Helical" evidence="1">
    <location>
        <begin position="228"/>
        <end position="248"/>
    </location>
</feature>
<proteinExistence type="predicted"/>
<dbReference type="EMBL" id="JABANN010000218">
    <property type="protein sequence ID" value="KAF4665957.1"/>
    <property type="molecule type" value="Genomic_DNA"/>
</dbReference>
<organism evidence="2 4">
    <name type="scientific">Perkinsus olseni</name>
    <name type="common">Perkinsus atlanticus</name>
    <dbReference type="NCBI Taxonomy" id="32597"/>
    <lineage>
        <taxon>Eukaryota</taxon>
        <taxon>Sar</taxon>
        <taxon>Alveolata</taxon>
        <taxon>Perkinsozoa</taxon>
        <taxon>Perkinsea</taxon>
        <taxon>Perkinsida</taxon>
        <taxon>Perkinsidae</taxon>
        <taxon>Perkinsus</taxon>
    </lineage>
</organism>
<feature type="transmembrane region" description="Helical" evidence="1">
    <location>
        <begin position="308"/>
        <end position="334"/>
    </location>
</feature>
<evidence type="ECO:0000256" key="1">
    <source>
        <dbReference type="SAM" id="Phobius"/>
    </source>
</evidence>
<keyword evidence="1" id="KW-0812">Transmembrane</keyword>
<sequence length="347" mass="37262">MEAPSAKVSDDTDESASAMAANNGTGAVCERMDRGISLRAFSVTCCNTLISEGFSIPFMFTTAGWASFITQALAAYFAFICIQMLRTALNNEKVKQFGDEKGVPCFERELTFLGEFCGGNFGRGAITLLILFEYFTGLITDLGAIGICAALIAPAVSADVWIIIFSAISLIMILVPWLREISAVMGVLAVVGILGSMAAWVGSAFVILPDSHLVENLPPREPLVLNLVTAFSLSIWTSSDVPTLLPYLSAIRGSTDRRITLTIIICLTLSVVYGYIIGLAGMQICDGVCKDFYPASLAGFPPAALPPWSVYCMYAFILLRMFVLLPILTVPLMVACETVVGRLLVGK</sequence>
<dbReference type="AlphaFoldDB" id="A0A7J6LPG3"/>
<dbReference type="Proteomes" id="UP000570595">
    <property type="component" value="Unassembled WGS sequence"/>
</dbReference>
<accession>A0A7J6LPG3</accession>
<feature type="transmembrane region" description="Helical" evidence="1">
    <location>
        <begin position="63"/>
        <end position="85"/>
    </location>
</feature>
<evidence type="ECO:0000313" key="2">
    <source>
        <dbReference type="EMBL" id="KAF4660920.1"/>
    </source>
</evidence>